<evidence type="ECO:0000313" key="2">
    <source>
        <dbReference type="Proteomes" id="UP000182725"/>
    </source>
</evidence>
<dbReference type="Proteomes" id="UP000182725">
    <property type="component" value="Unassembled WGS sequence"/>
</dbReference>
<protein>
    <submittedName>
        <fullName evidence="1">Uncharacterized protein</fullName>
    </submittedName>
</protein>
<dbReference type="AlphaFoldDB" id="A0A1H5GWI2"/>
<evidence type="ECO:0000313" key="1">
    <source>
        <dbReference type="EMBL" id="SEE19831.1"/>
    </source>
</evidence>
<gene>
    <name evidence="1" type="ORF">SAMN04489740_0863</name>
</gene>
<reference evidence="1 2" key="1">
    <citation type="submission" date="2016-10" db="EMBL/GenBank/DDBJ databases">
        <authorList>
            <person name="de Groot N.N."/>
        </authorList>
    </citation>
    <scope>NUCLEOTIDE SEQUENCE [LARGE SCALE GENOMIC DNA]</scope>
    <source>
        <strain evidence="1 2">DSM 22274</strain>
    </source>
</reference>
<dbReference type="EMBL" id="FNTV01000001">
    <property type="protein sequence ID" value="SEE19831.1"/>
    <property type="molecule type" value="Genomic_DNA"/>
</dbReference>
<name>A0A1H5GWI2_9MICC</name>
<proteinExistence type="predicted"/>
<sequence length="99" mass="10512">MDFYRVPGSRNYKGTNDGLKEIATSSTMGAASLAVAKQLAGNAGAVGRGTYEAANTTVTAGWRNERRAGAVARELVPDGRDARDAILVRVTESMRVRNP</sequence>
<dbReference type="RefSeq" id="WP_074710726.1">
    <property type="nucleotide sequence ID" value="NZ_FNTV01000001.1"/>
</dbReference>
<accession>A0A1H5GWI2</accession>
<organism evidence="1 2">
    <name type="scientific">Arthrobacter alpinus</name>
    <dbReference type="NCBI Taxonomy" id="656366"/>
    <lineage>
        <taxon>Bacteria</taxon>
        <taxon>Bacillati</taxon>
        <taxon>Actinomycetota</taxon>
        <taxon>Actinomycetes</taxon>
        <taxon>Micrococcales</taxon>
        <taxon>Micrococcaceae</taxon>
        <taxon>Arthrobacter</taxon>
    </lineage>
</organism>